<dbReference type="PROSITE" id="PS00108">
    <property type="entry name" value="PROTEIN_KINASE_ST"/>
    <property type="match status" value="1"/>
</dbReference>
<dbReference type="Gene3D" id="1.10.510.10">
    <property type="entry name" value="Transferase(Phosphotransferase) domain 1"/>
    <property type="match status" value="1"/>
</dbReference>
<reference evidence="7" key="1">
    <citation type="submission" date="2020-06" db="EMBL/GenBank/DDBJ databases">
        <authorList>
            <person name="Li T."/>
            <person name="Hu X."/>
            <person name="Zhang T."/>
            <person name="Song X."/>
            <person name="Zhang H."/>
            <person name="Dai N."/>
            <person name="Sheng W."/>
            <person name="Hou X."/>
            <person name="Wei L."/>
        </authorList>
    </citation>
    <scope>NUCLEOTIDE SEQUENCE</scope>
    <source>
        <strain evidence="7">KEN8</strain>
        <tissue evidence="7">Leaf</tissue>
    </source>
</reference>
<comment type="caution">
    <text evidence="7">The sequence shown here is derived from an EMBL/GenBank/DDBJ whole genome shotgun (WGS) entry which is preliminary data.</text>
</comment>
<dbReference type="InterPro" id="IPR008271">
    <property type="entry name" value="Ser/Thr_kinase_AS"/>
</dbReference>
<dbReference type="InterPro" id="IPR011009">
    <property type="entry name" value="Kinase-like_dom_sf"/>
</dbReference>
<evidence type="ECO:0000256" key="4">
    <source>
        <dbReference type="ARBA" id="ARBA00022840"/>
    </source>
</evidence>
<proteinExistence type="predicted"/>
<dbReference type="SUPFAM" id="SSF56112">
    <property type="entry name" value="Protein kinase-like (PK-like)"/>
    <property type="match status" value="1"/>
</dbReference>
<evidence type="ECO:0000313" key="7">
    <source>
        <dbReference type="EMBL" id="KAL0372729.1"/>
    </source>
</evidence>
<dbReference type="PROSITE" id="PS50011">
    <property type="entry name" value="PROTEIN_KINASE_DOM"/>
    <property type="match status" value="1"/>
</dbReference>
<dbReference type="GO" id="GO:0004672">
    <property type="term" value="F:protein kinase activity"/>
    <property type="evidence" value="ECO:0007669"/>
    <property type="project" value="InterPro"/>
</dbReference>
<dbReference type="InterPro" id="IPR000719">
    <property type="entry name" value="Prot_kinase_dom"/>
</dbReference>
<dbReference type="CDD" id="cd14066">
    <property type="entry name" value="STKc_IRAK"/>
    <property type="match status" value="1"/>
</dbReference>
<keyword evidence="7" id="KW-0675">Receptor</keyword>
<reference evidence="7" key="2">
    <citation type="journal article" date="2024" name="Plant">
        <title>Genomic evolution and insights into agronomic trait innovations of Sesamum species.</title>
        <authorList>
            <person name="Miao H."/>
            <person name="Wang L."/>
            <person name="Qu L."/>
            <person name="Liu H."/>
            <person name="Sun Y."/>
            <person name="Le M."/>
            <person name="Wang Q."/>
            <person name="Wei S."/>
            <person name="Zheng Y."/>
            <person name="Lin W."/>
            <person name="Duan Y."/>
            <person name="Cao H."/>
            <person name="Xiong S."/>
            <person name="Wang X."/>
            <person name="Wei L."/>
            <person name="Li C."/>
            <person name="Ma Q."/>
            <person name="Ju M."/>
            <person name="Zhao R."/>
            <person name="Li G."/>
            <person name="Mu C."/>
            <person name="Tian Q."/>
            <person name="Mei H."/>
            <person name="Zhang T."/>
            <person name="Gao T."/>
            <person name="Zhang H."/>
        </authorList>
    </citation>
    <scope>NUCLEOTIDE SEQUENCE</scope>
    <source>
        <strain evidence="7">KEN8</strain>
    </source>
</reference>
<dbReference type="EMBL" id="JACGWM010000005">
    <property type="protein sequence ID" value="KAL0372729.1"/>
    <property type="molecule type" value="Genomic_DNA"/>
</dbReference>
<feature type="compositionally biased region" description="Basic and acidic residues" evidence="5">
    <location>
        <begin position="31"/>
        <end position="42"/>
    </location>
</feature>
<gene>
    <name evidence="7" type="ORF">Scaly_0954500</name>
</gene>
<evidence type="ECO:0000256" key="5">
    <source>
        <dbReference type="SAM" id="MobiDB-lite"/>
    </source>
</evidence>
<dbReference type="SMART" id="SM00220">
    <property type="entry name" value="S_TKc"/>
    <property type="match status" value="1"/>
</dbReference>
<protein>
    <submittedName>
        <fullName evidence="7">Cysteine-rich receptor-like protein kinase</fullName>
    </submittedName>
</protein>
<keyword evidence="2" id="KW-0547">Nucleotide-binding</keyword>
<dbReference type="InterPro" id="IPR001245">
    <property type="entry name" value="Ser-Thr/Tyr_kinase_cat_dom"/>
</dbReference>
<dbReference type="PANTHER" id="PTHR47973">
    <property type="entry name" value="CYSTEINE-RICH RECEPTOR-LIKE PROTEIN KINASE 3"/>
    <property type="match status" value="1"/>
</dbReference>
<name>A0AAW2QYB2_9LAMI</name>
<organism evidence="7">
    <name type="scientific">Sesamum calycinum</name>
    <dbReference type="NCBI Taxonomy" id="2727403"/>
    <lineage>
        <taxon>Eukaryota</taxon>
        <taxon>Viridiplantae</taxon>
        <taxon>Streptophyta</taxon>
        <taxon>Embryophyta</taxon>
        <taxon>Tracheophyta</taxon>
        <taxon>Spermatophyta</taxon>
        <taxon>Magnoliopsida</taxon>
        <taxon>eudicotyledons</taxon>
        <taxon>Gunneridae</taxon>
        <taxon>Pentapetalae</taxon>
        <taxon>asterids</taxon>
        <taxon>lamiids</taxon>
        <taxon>Lamiales</taxon>
        <taxon>Pedaliaceae</taxon>
        <taxon>Sesamum</taxon>
    </lineage>
</organism>
<dbReference type="Pfam" id="PF07714">
    <property type="entry name" value="PK_Tyr_Ser-Thr"/>
    <property type="match status" value="1"/>
</dbReference>
<feature type="compositionally biased region" description="Low complexity" evidence="5">
    <location>
        <begin position="392"/>
        <end position="424"/>
    </location>
</feature>
<evidence type="ECO:0000256" key="3">
    <source>
        <dbReference type="ARBA" id="ARBA00022777"/>
    </source>
</evidence>
<keyword evidence="3 7" id="KW-0418">Kinase</keyword>
<keyword evidence="1" id="KW-0808">Transferase</keyword>
<accession>A0AAW2QYB2</accession>
<dbReference type="Gene3D" id="3.30.200.20">
    <property type="entry name" value="Phosphorylase Kinase, domain 1"/>
    <property type="match status" value="1"/>
</dbReference>
<dbReference type="FunFam" id="3.30.200.20:FF:000327">
    <property type="entry name" value="Cysteine-rich receptor-like protein kinase 10"/>
    <property type="match status" value="1"/>
</dbReference>
<feature type="domain" description="Protein kinase" evidence="6">
    <location>
        <begin position="96"/>
        <end position="372"/>
    </location>
</feature>
<evidence type="ECO:0000256" key="2">
    <source>
        <dbReference type="ARBA" id="ARBA00022741"/>
    </source>
</evidence>
<feature type="region of interest" description="Disordered" evidence="5">
    <location>
        <begin position="372"/>
        <end position="437"/>
    </location>
</feature>
<dbReference type="InterPro" id="IPR052059">
    <property type="entry name" value="CR_Ser/Thr_kinase"/>
</dbReference>
<feature type="region of interest" description="Disordered" evidence="5">
    <location>
        <begin position="1"/>
        <end position="25"/>
    </location>
</feature>
<dbReference type="GO" id="GO:0005524">
    <property type="term" value="F:ATP binding"/>
    <property type="evidence" value="ECO:0007669"/>
    <property type="project" value="UniProtKB-KW"/>
</dbReference>
<dbReference type="FunFam" id="1.10.510.10:FF:000336">
    <property type="entry name" value="Cysteine-rich receptor-like protein kinase 2"/>
    <property type="match status" value="1"/>
</dbReference>
<evidence type="ECO:0000256" key="1">
    <source>
        <dbReference type="ARBA" id="ARBA00022679"/>
    </source>
</evidence>
<feature type="region of interest" description="Disordered" evidence="5">
    <location>
        <begin position="31"/>
        <end position="50"/>
    </location>
</feature>
<dbReference type="AlphaFoldDB" id="A0AAW2QYB2"/>
<evidence type="ECO:0000259" key="6">
    <source>
        <dbReference type="PROSITE" id="PS50011"/>
    </source>
</evidence>
<keyword evidence="4" id="KW-0067">ATP-binding</keyword>
<sequence>MTDLVAQTLAYMSPTSPRRRRPPWATAEDRGDIAAASGDDRPSSPLRPLHRRRHRRPIWVATALHPHESEADLENIAAQEQRNFPFEVLVAATKNFHSSQKLGEGGFGPVFKGNLGDGREIAVKKLSQSSGQGKDEFKNEARLLASVQHRNVVNLLGYCVHDAEKLLVYEYVVNQSLDKILFRSDRRELLDWKQRHDIIAGTARGLRYLHEEAPHCIIHRDIKASNILLDDKWVPKIADFGLARLFPEDQTYVKTRISGTTGYLAPEYFMHGNLSKKADVFSFGVVVLELISGQKNSTFNRDPESDNLLEWAYKLYKKQRSSEILDPTLVSSADRDQVATCVQIGLLCVQSEPQLRPDMDRVVVILSRKPSNLEEPSRPGYYGSRYGRHRGGTTSSVTTSSDLSSSRSSEFTNTRTATLTASTSGQATGNEDPLDLDDTVGQLHHLQLLTCPVPDPLSPRTHILPHQVEVHHDKPQAMENSRQKD</sequence>